<dbReference type="EMBL" id="JX556417">
    <property type="protein sequence ID" value="AFV81357.1"/>
    <property type="molecule type" value="Genomic_DNA"/>
</dbReference>
<dbReference type="GeneID" id="14182454"/>
<dbReference type="RefSeq" id="YP_007112494.1">
    <property type="nucleotide sequence ID" value="NC_019722.1"/>
</dbReference>
<reference evidence="1" key="1">
    <citation type="journal article" date="2012" name="J. Virol.">
        <title>Complete Genome Sequence of Vibrio parahaemolyticus Bacteriophage vB_VpaM_MAR.</title>
        <authorList>
            <person name="Alanis Villa A."/>
            <person name="Kropinski A.M."/>
            <person name="Abbasifar R."/>
            <person name="Griffiths M.W."/>
        </authorList>
    </citation>
    <scope>NUCLEOTIDE SEQUENCE [LARGE SCALE GENOMIC DNA]</scope>
</reference>
<accession>K7RFX3</accession>
<keyword evidence="2" id="KW-1185">Reference proteome</keyword>
<sequence>MMSPDHQVTVLIETERIVTLDVEGVRTQVAVELEPSVLVVTTGYQGPIGTVDDGVLGEIMQAANDARLLAEQNQADLTYLTQKLRAAFDFQTGAISAQ</sequence>
<organism evidence="1 2">
    <name type="scientific">Vibrio phage vB_VpaM_MAR</name>
    <dbReference type="NCBI Taxonomy" id="1229754"/>
    <lineage>
        <taxon>Viruses</taxon>
        <taxon>Duplodnaviria</taxon>
        <taxon>Heunggongvirae</taxon>
        <taxon>Uroviricota</taxon>
        <taxon>Caudoviricetes</taxon>
        <taxon>Vhmlvirus</taxon>
        <taxon>Vhmlvirus mar</taxon>
    </lineage>
</organism>
<dbReference type="KEGG" id="vg:14182454"/>
<dbReference type="Proteomes" id="UP000009370">
    <property type="component" value="Segment"/>
</dbReference>
<evidence type="ECO:0000313" key="1">
    <source>
        <dbReference type="EMBL" id="AFV81357.1"/>
    </source>
</evidence>
<gene>
    <name evidence="1" type="ORF">MAR_18</name>
</gene>
<protein>
    <submittedName>
        <fullName evidence="1">Uncharacterized protein</fullName>
    </submittedName>
</protein>
<evidence type="ECO:0000313" key="2">
    <source>
        <dbReference type="Proteomes" id="UP000009370"/>
    </source>
</evidence>
<proteinExistence type="predicted"/>
<name>K7RFX3_9CAUD</name>